<name>A0A2N0QTZ9_9GLOM</name>
<sequence length="147" mass="17256">MLSEKVRDITKRKENNKKAVLRKELLESSKKEKNKEFITWKKNEDIVYSIMNKKSRSKVYDEVGKHLIEYCNGCEFNIGRKLNTGKYLIYIEKDIAIMIKGRKVALENGDSGMKPYMTKENIGRMNDIVVNENVYFRCIASKRVHIT</sequence>
<reference evidence="1 2" key="1">
    <citation type="submission" date="2017-10" db="EMBL/GenBank/DDBJ databases">
        <title>Extensive intraspecific genome diversity in a model arbuscular mycorrhizal fungus.</title>
        <authorList>
            <person name="Chen E.C.H."/>
            <person name="Morin E."/>
            <person name="Baudet D."/>
            <person name="Noel J."/>
            <person name="Ndikumana S."/>
            <person name="Charron P."/>
            <person name="St-Onge C."/>
            <person name="Giorgi J."/>
            <person name="Grigoriev I.V."/>
            <person name="Roux C."/>
            <person name="Martin F.M."/>
            <person name="Corradi N."/>
        </authorList>
    </citation>
    <scope>NUCLEOTIDE SEQUENCE [LARGE SCALE GENOMIC DNA]</scope>
    <source>
        <strain evidence="1 2">A1</strain>
    </source>
</reference>
<organism evidence="1 2">
    <name type="scientific">Rhizophagus irregularis</name>
    <dbReference type="NCBI Taxonomy" id="588596"/>
    <lineage>
        <taxon>Eukaryota</taxon>
        <taxon>Fungi</taxon>
        <taxon>Fungi incertae sedis</taxon>
        <taxon>Mucoromycota</taxon>
        <taxon>Glomeromycotina</taxon>
        <taxon>Glomeromycetes</taxon>
        <taxon>Glomerales</taxon>
        <taxon>Glomeraceae</taxon>
        <taxon>Rhizophagus</taxon>
    </lineage>
</organism>
<evidence type="ECO:0000313" key="2">
    <source>
        <dbReference type="Proteomes" id="UP000232688"/>
    </source>
</evidence>
<dbReference type="VEuPathDB" id="FungiDB:RhiirA1_477207"/>
<dbReference type="Proteomes" id="UP000232688">
    <property type="component" value="Unassembled WGS sequence"/>
</dbReference>
<proteinExistence type="predicted"/>
<comment type="caution">
    <text evidence="1">The sequence shown here is derived from an EMBL/GenBank/DDBJ whole genome shotgun (WGS) entry which is preliminary data.</text>
</comment>
<dbReference type="EMBL" id="LLXH01003207">
    <property type="protein sequence ID" value="PKC54505.1"/>
    <property type="molecule type" value="Genomic_DNA"/>
</dbReference>
<gene>
    <name evidence="1" type="ORF">RhiirA1_477207</name>
</gene>
<accession>A0A2N0QTZ9</accession>
<dbReference type="VEuPathDB" id="FungiDB:FUN_015344"/>
<evidence type="ECO:0000313" key="1">
    <source>
        <dbReference type="EMBL" id="PKC54505.1"/>
    </source>
</evidence>
<dbReference type="AlphaFoldDB" id="A0A2N0QTZ9"/>
<reference evidence="1 2" key="2">
    <citation type="submission" date="2017-10" db="EMBL/GenBank/DDBJ databases">
        <title>Genome analyses suggest a sexual origin of heterokaryosis in a supposedly ancient asexual fungus.</title>
        <authorList>
            <person name="Corradi N."/>
            <person name="Sedzielewska K."/>
            <person name="Noel J."/>
            <person name="Charron P."/>
            <person name="Farinelli L."/>
            <person name="Marton T."/>
            <person name="Kruger M."/>
            <person name="Pelin A."/>
            <person name="Brachmann A."/>
            <person name="Corradi N."/>
        </authorList>
    </citation>
    <scope>NUCLEOTIDE SEQUENCE [LARGE SCALE GENOMIC DNA]</scope>
    <source>
        <strain evidence="1 2">A1</strain>
    </source>
</reference>
<protein>
    <submittedName>
        <fullName evidence="1">Uncharacterized protein</fullName>
    </submittedName>
</protein>